<evidence type="ECO:0000313" key="3">
    <source>
        <dbReference type="WBParaSite" id="PTRK_0000145500.1"/>
    </source>
</evidence>
<feature type="compositionally biased region" description="Low complexity" evidence="1">
    <location>
        <begin position="188"/>
        <end position="197"/>
    </location>
</feature>
<sequence length="562" mass="60760">MAEGQPTRGSGVSKRGFASMDPERQREIARKGGASGHTRGVADLERLDPPARRFGEGAHAGLVELARAFGMDRLALRKAEDKLPKAHRHGAQGLQVHLHARLGLVPDRPMGEGVQIEVRPQVAVGPRQHVQVEAGGHALRVVIGWDQDRRLLDQIDAQNEQGVRPQHLARVAQQGLGGLRHPARRPARSGSSRWRPSPARPARRQGRTARPTAARPAAAAPPPAGSDSIPAAGDRLEQVRSRRVIEPLGRQALGLGRQAGDQIATKRLMFVVALAPSPRLVSVRRQPHAGEGPSLVRIEEVAIGRPRVARRSGEGAAAQHHLIGHELAVVLGRRAFGRTKAGVRGIGAGGPLPHLAIQVGEGVRAAARRMLPLRLGRQAPTRPPREGVGLVEADMTHRRRRIDRPPPPQRHHRPAAVFLTSPVERRRPALRLNCSPAVAQPQIRPRIAAPVRTAPARRGERAAHCRRRSCGRRRRFRPARLRKLASRHTEPPKAVNAALRHRRPDLGASATSDAAGPSGTAPDAAARGSDPAQRDIVLARQAALWGRQGALPFADRPLPDKP</sequence>
<accession>A0A0N4Z3F5</accession>
<dbReference type="Proteomes" id="UP000038045">
    <property type="component" value="Unplaced"/>
</dbReference>
<feature type="region of interest" description="Disordered" evidence="1">
    <location>
        <begin position="453"/>
        <end position="477"/>
    </location>
</feature>
<feature type="region of interest" description="Disordered" evidence="1">
    <location>
        <begin position="175"/>
        <end position="231"/>
    </location>
</feature>
<dbReference type="AlphaFoldDB" id="A0A0N4Z3F5"/>
<feature type="compositionally biased region" description="Basic residues" evidence="1">
    <location>
        <begin position="464"/>
        <end position="477"/>
    </location>
</feature>
<reference evidence="3" key="1">
    <citation type="submission" date="2017-02" db="UniProtKB">
        <authorList>
            <consortium name="WormBaseParasite"/>
        </authorList>
    </citation>
    <scope>IDENTIFICATION</scope>
</reference>
<dbReference type="Pfam" id="PF10685">
    <property type="entry name" value="KGG"/>
    <property type="match status" value="1"/>
</dbReference>
<name>A0A0N4Z3F5_PARTI</name>
<evidence type="ECO:0000313" key="2">
    <source>
        <dbReference type="Proteomes" id="UP000038045"/>
    </source>
</evidence>
<dbReference type="InterPro" id="IPR019626">
    <property type="entry name" value="Stress-induced_KGG_rpt"/>
</dbReference>
<protein>
    <submittedName>
        <fullName evidence="3">DUF4157 domain-containing protein</fullName>
    </submittedName>
</protein>
<organism evidence="2 3">
    <name type="scientific">Parastrongyloides trichosuri</name>
    <name type="common">Possum-specific nematode worm</name>
    <dbReference type="NCBI Taxonomy" id="131310"/>
    <lineage>
        <taxon>Eukaryota</taxon>
        <taxon>Metazoa</taxon>
        <taxon>Ecdysozoa</taxon>
        <taxon>Nematoda</taxon>
        <taxon>Chromadorea</taxon>
        <taxon>Rhabditida</taxon>
        <taxon>Tylenchina</taxon>
        <taxon>Panagrolaimomorpha</taxon>
        <taxon>Strongyloidoidea</taxon>
        <taxon>Strongyloididae</taxon>
        <taxon>Parastrongyloides</taxon>
    </lineage>
</organism>
<feature type="region of interest" description="Disordered" evidence="1">
    <location>
        <begin position="1"/>
        <end position="48"/>
    </location>
</feature>
<dbReference type="WBParaSite" id="PTRK_0000145500.1">
    <property type="protein sequence ID" value="PTRK_0000145500.1"/>
    <property type="gene ID" value="PTRK_0000145500"/>
</dbReference>
<proteinExistence type="predicted"/>
<feature type="compositionally biased region" description="Low complexity" evidence="1">
    <location>
        <begin position="208"/>
        <end position="218"/>
    </location>
</feature>
<feature type="region of interest" description="Disordered" evidence="1">
    <location>
        <begin position="507"/>
        <end position="534"/>
    </location>
</feature>
<keyword evidence="2" id="KW-1185">Reference proteome</keyword>
<evidence type="ECO:0000256" key="1">
    <source>
        <dbReference type="SAM" id="MobiDB-lite"/>
    </source>
</evidence>
<feature type="compositionally biased region" description="Basic and acidic residues" evidence="1">
    <location>
        <begin position="21"/>
        <end position="30"/>
    </location>
</feature>